<accession>A0A4P2VBK7</accession>
<keyword evidence="3" id="KW-0238">DNA-binding</keyword>
<dbReference type="InterPro" id="IPR004645">
    <property type="entry name" value="Tfx_DNA-bd_arc"/>
</dbReference>
<feature type="domain" description="DNA binding protein Tfx C-terminal" evidence="2">
    <location>
        <begin position="56"/>
        <end position="137"/>
    </location>
</feature>
<dbReference type="GO" id="GO:0003700">
    <property type="term" value="F:DNA-binding transcription factor activity"/>
    <property type="evidence" value="ECO:0007669"/>
    <property type="project" value="InterPro"/>
</dbReference>
<protein>
    <submittedName>
        <fullName evidence="3">DNA-binding protein tfx</fullName>
    </submittedName>
</protein>
<dbReference type="GeneID" id="55583866"/>
<evidence type="ECO:0000313" key="4">
    <source>
        <dbReference type="Proteomes" id="UP000509448"/>
    </source>
</evidence>
<reference evidence="3 4" key="1">
    <citation type="journal article" date="2019" name="ISME J.">
        <title>Isolation and characterization of a thermophilic sulfur- and iron-reducing thaumarchaeote from a terrestrial acidic hot spring.</title>
        <authorList>
            <person name="Kato S."/>
            <person name="Itoh T."/>
            <person name="Yuki M."/>
            <person name="Nagamori M."/>
            <person name="Ohnishi M."/>
            <person name="Uematsu K."/>
            <person name="Suzuki K."/>
            <person name="Takashina T."/>
            <person name="Ohkuma M."/>
        </authorList>
    </citation>
    <scope>NUCLEOTIDE SEQUENCE [LARGE SCALE GENOMIC DNA]</scope>
    <source>
        <strain evidence="3 4">NAS-02</strain>
    </source>
</reference>
<dbReference type="GO" id="GO:0006352">
    <property type="term" value="P:DNA-templated transcription initiation"/>
    <property type="evidence" value="ECO:0007669"/>
    <property type="project" value="InterPro"/>
</dbReference>
<dbReference type="InterPro" id="IPR036657">
    <property type="entry name" value="Tfx_DNA-bd_sf_arc"/>
</dbReference>
<dbReference type="Gene3D" id="3.30.1190.10">
    <property type="entry name" value="DNA-binding protein Tfx superfamily, archaea"/>
    <property type="match status" value="1"/>
</dbReference>
<evidence type="ECO:0000313" key="3">
    <source>
        <dbReference type="EMBL" id="BBE41461.1"/>
    </source>
</evidence>
<dbReference type="AlphaFoldDB" id="A0A4P2VBK7"/>
<dbReference type="RefSeq" id="WP_174447808.1">
    <property type="nucleotide sequence ID" value="NZ_AP018732.1"/>
</dbReference>
<name>A0A4P2VBK7_9ARCH</name>
<evidence type="ECO:0000259" key="2">
    <source>
        <dbReference type="Pfam" id="PF14601"/>
    </source>
</evidence>
<proteinExistence type="predicted"/>
<gene>
    <name evidence="3" type="ORF">NAS2_0047</name>
</gene>
<dbReference type="NCBIfam" id="TIGR00721">
    <property type="entry name" value="tfx"/>
    <property type="match status" value="1"/>
</dbReference>
<keyword evidence="4" id="KW-1185">Reference proteome</keyword>
<sequence length="141" mass="15322">MKGRRRAGGFLTERQLEILRMRRSGMSYDDIAKSIGTTKENVMILEKRAIRNIRLAKETLESASSIAGEEIVVPKGTRLVDVPPLVVNRANSSGVKLSVNMPTLMAQLSGALRGVVSDGVLVDDVKIYLLPDGSVSIISKE</sequence>
<dbReference type="GO" id="GO:0003677">
    <property type="term" value="F:DNA binding"/>
    <property type="evidence" value="ECO:0007669"/>
    <property type="project" value="UniProtKB-KW"/>
</dbReference>
<feature type="domain" description="RNA polymerase sigma-70 region 4" evidence="1">
    <location>
        <begin position="11"/>
        <end position="54"/>
    </location>
</feature>
<dbReference type="InterPro" id="IPR007630">
    <property type="entry name" value="RNA_pol_sigma70_r4"/>
</dbReference>
<dbReference type="Pfam" id="PF14601">
    <property type="entry name" value="TFX_C"/>
    <property type="match status" value="1"/>
</dbReference>
<dbReference type="Pfam" id="PF04545">
    <property type="entry name" value="Sigma70_r4"/>
    <property type="match status" value="1"/>
</dbReference>
<dbReference type="EMBL" id="AP018732">
    <property type="protein sequence ID" value="BBE41461.1"/>
    <property type="molecule type" value="Genomic_DNA"/>
</dbReference>
<evidence type="ECO:0000259" key="1">
    <source>
        <dbReference type="Pfam" id="PF04545"/>
    </source>
</evidence>
<organism evidence="3 4">
    <name type="scientific">Conexivisphaera calida</name>
    <dbReference type="NCBI Taxonomy" id="1874277"/>
    <lineage>
        <taxon>Archaea</taxon>
        <taxon>Nitrososphaerota</taxon>
        <taxon>Conexivisphaeria</taxon>
        <taxon>Conexivisphaerales</taxon>
        <taxon>Conexivisphaeraceae</taxon>
        <taxon>Conexivisphaera</taxon>
    </lineage>
</organism>
<dbReference type="SUPFAM" id="SSF89915">
    <property type="entry name" value="DNA-binding protein Tfx"/>
    <property type="match status" value="1"/>
</dbReference>
<dbReference type="KEGG" id="ccai:NAS2_0047"/>
<dbReference type="OrthoDB" id="17771at2157"/>
<dbReference type="Proteomes" id="UP000509448">
    <property type="component" value="Chromosome"/>
</dbReference>
<dbReference type="InterPro" id="IPR029291">
    <property type="entry name" value="Tfx_C"/>
</dbReference>